<dbReference type="GO" id="GO:0000139">
    <property type="term" value="C:Golgi membrane"/>
    <property type="evidence" value="ECO:0007669"/>
    <property type="project" value="TreeGrafter"/>
</dbReference>
<dbReference type="GO" id="GO:0006888">
    <property type="term" value="P:endoplasmic reticulum to Golgi vesicle-mediated transport"/>
    <property type="evidence" value="ECO:0007669"/>
    <property type="project" value="TreeGrafter"/>
</dbReference>
<comment type="caution">
    <text evidence="5">The sequence shown here is derived from an EMBL/GenBank/DDBJ whole genome shotgun (WGS) entry which is preliminary data.</text>
</comment>
<feature type="non-terminal residue" evidence="5">
    <location>
        <position position="1"/>
    </location>
</feature>
<evidence type="ECO:0000256" key="1">
    <source>
        <dbReference type="ARBA" id="ARBA00004257"/>
    </source>
</evidence>
<evidence type="ECO:0000259" key="4">
    <source>
        <dbReference type="Pfam" id="PF07970"/>
    </source>
</evidence>
<dbReference type="InterPro" id="IPR045888">
    <property type="entry name" value="Erv"/>
</dbReference>
<dbReference type="STRING" id="46835.A0A504YW38"/>
<evidence type="ECO:0000313" key="5">
    <source>
        <dbReference type="EMBL" id="TPP65684.1"/>
    </source>
</evidence>
<dbReference type="GO" id="GO:0030134">
    <property type="term" value="C:COPII-coated ER to Golgi transport vesicle"/>
    <property type="evidence" value="ECO:0007669"/>
    <property type="project" value="TreeGrafter"/>
</dbReference>
<sequence length="185" mass="21147">SLNSCAFASHLRCCNTCKEVQQAYYEKNWVVTNMTMFKQCQREDWETQVSKLGKEGCRIHGQLQVNKVAGSFHISPGNSYAVNHVHVHHLQNIGTTKLNMSHKITKLSFGKTFPGQVNPLDDTTMNVIEPAQMFTYYMKLVPTIYSKFDQKVSSEIFRESCHHISAVKRVRLSDRARSFLDSLVS</sequence>
<dbReference type="InterPro" id="IPR012936">
    <property type="entry name" value="Erv_C"/>
</dbReference>
<dbReference type="GO" id="GO:0005789">
    <property type="term" value="C:endoplasmic reticulum membrane"/>
    <property type="evidence" value="ECO:0007669"/>
    <property type="project" value="TreeGrafter"/>
</dbReference>
<proteinExistence type="inferred from homology"/>
<gene>
    <name evidence="5" type="ORF">FGIG_12528</name>
</gene>
<dbReference type="Proteomes" id="UP000316759">
    <property type="component" value="Unassembled WGS sequence"/>
</dbReference>
<evidence type="ECO:0000313" key="6">
    <source>
        <dbReference type="Proteomes" id="UP000316759"/>
    </source>
</evidence>
<keyword evidence="6" id="KW-1185">Reference proteome</keyword>
<name>A0A504YW38_FASGI</name>
<comment type="similarity">
    <text evidence="2">Belongs to the ERGIC family.</text>
</comment>
<dbReference type="GO" id="GO:0006890">
    <property type="term" value="P:retrograde vesicle-mediated transport, Golgi to endoplasmic reticulum"/>
    <property type="evidence" value="ECO:0007669"/>
    <property type="project" value="TreeGrafter"/>
</dbReference>
<protein>
    <recommendedName>
        <fullName evidence="3">Endoplasmic reticulum-Golgi intermediate compartment protein 3</fullName>
    </recommendedName>
</protein>
<dbReference type="PANTHER" id="PTHR10984">
    <property type="entry name" value="ENDOPLASMIC RETICULUM-GOLGI INTERMEDIATE COMPARTMENT PROTEIN"/>
    <property type="match status" value="1"/>
</dbReference>
<comment type="subcellular location">
    <subcellularLocation>
        <location evidence="1">Golgi apparatus</location>
        <location evidence="1">cis-Golgi network membrane</location>
        <topology evidence="1">Multi-pass membrane protein</topology>
    </subcellularLocation>
</comment>
<dbReference type="Pfam" id="PF07970">
    <property type="entry name" value="COPIIcoated_ERV"/>
    <property type="match status" value="1"/>
</dbReference>
<evidence type="ECO:0000256" key="3">
    <source>
        <dbReference type="ARBA" id="ARBA00040493"/>
    </source>
</evidence>
<dbReference type="PANTHER" id="PTHR10984:SF25">
    <property type="entry name" value="ENDOPLASMIC RETICULUM-GOLGI INTERMEDIATE COMPARTMENT PROTEIN 3"/>
    <property type="match status" value="1"/>
</dbReference>
<dbReference type="AlphaFoldDB" id="A0A504YW38"/>
<evidence type="ECO:0000256" key="2">
    <source>
        <dbReference type="ARBA" id="ARBA00005648"/>
    </source>
</evidence>
<accession>A0A504YW38</accession>
<feature type="domain" description="Endoplasmic reticulum vesicle transporter C-terminal" evidence="4">
    <location>
        <begin position="11"/>
        <end position="157"/>
    </location>
</feature>
<dbReference type="OrthoDB" id="270930at2759"/>
<dbReference type="EMBL" id="SUNJ01002830">
    <property type="protein sequence ID" value="TPP65684.1"/>
    <property type="molecule type" value="Genomic_DNA"/>
</dbReference>
<organism evidence="5 6">
    <name type="scientific">Fasciola gigantica</name>
    <name type="common">Giant liver fluke</name>
    <dbReference type="NCBI Taxonomy" id="46835"/>
    <lineage>
        <taxon>Eukaryota</taxon>
        <taxon>Metazoa</taxon>
        <taxon>Spiralia</taxon>
        <taxon>Lophotrochozoa</taxon>
        <taxon>Platyhelminthes</taxon>
        <taxon>Trematoda</taxon>
        <taxon>Digenea</taxon>
        <taxon>Plagiorchiida</taxon>
        <taxon>Echinostomata</taxon>
        <taxon>Echinostomatoidea</taxon>
        <taxon>Fasciolidae</taxon>
        <taxon>Fasciola</taxon>
    </lineage>
</organism>
<reference evidence="5 6" key="1">
    <citation type="submission" date="2019-04" db="EMBL/GenBank/DDBJ databases">
        <title>Annotation for the trematode Fasciola gigantica.</title>
        <authorList>
            <person name="Choi Y.-J."/>
        </authorList>
    </citation>
    <scope>NUCLEOTIDE SEQUENCE [LARGE SCALE GENOMIC DNA]</scope>
    <source>
        <strain evidence="5">Uganda_cow_1</strain>
    </source>
</reference>